<sequence length="261" mass="29340">MVRIAVVSDVHGNLTAYRAVLEDADRRGADVVLNLGDVAGKGPRGSECVQLTRERCALTVMGNWEVVLSDLSRRMTHPGMQWWRAELSDDDRAWMRTLPLAHHLLLSGRQVRFVHASTDSPFTRIWRHHSQEEFDSFFAATPLTERDGPTPTPDVVVYGDLHHAYSEVIDGRTLINCGSAGNPLDEDPQLSYLLLEGELDSPERAPFSYQFVRVPYDVDAEVAVARDLAMPLALEYEVELRTGVYRSLHVERGLRTPPAEH</sequence>
<gene>
    <name evidence="3" type="ORF">BXY45_108106</name>
</gene>
<dbReference type="Pfam" id="PF12850">
    <property type="entry name" value="Metallophos_2"/>
    <property type="match status" value="1"/>
</dbReference>
<proteinExistence type="inferred from homology"/>
<reference evidence="3 4" key="1">
    <citation type="submission" date="2018-03" db="EMBL/GenBank/DDBJ databases">
        <title>Genomic Encyclopedia of Archaeal and Bacterial Type Strains, Phase II (KMG-II): from individual species to whole genera.</title>
        <authorList>
            <person name="Goeker M."/>
        </authorList>
    </citation>
    <scope>NUCLEOTIDE SEQUENCE [LARGE SCALE GENOMIC DNA]</scope>
    <source>
        <strain evidence="3 4">DSM 44889</strain>
    </source>
</reference>
<dbReference type="OrthoDB" id="9813918at2"/>
<evidence type="ECO:0000313" key="4">
    <source>
        <dbReference type="Proteomes" id="UP000245469"/>
    </source>
</evidence>
<protein>
    <submittedName>
        <fullName evidence="3">Protein phosphatase</fullName>
    </submittedName>
</protein>
<feature type="domain" description="Calcineurin-like phosphoesterase" evidence="2">
    <location>
        <begin position="3"/>
        <end position="196"/>
    </location>
</feature>
<evidence type="ECO:0000313" key="3">
    <source>
        <dbReference type="EMBL" id="PWJ54199.1"/>
    </source>
</evidence>
<dbReference type="SUPFAM" id="SSF56300">
    <property type="entry name" value="Metallo-dependent phosphatases"/>
    <property type="match status" value="1"/>
</dbReference>
<evidence type="ECO:0000259" key="2">
    <source>
        <dbReference type="Pfam" id="PF12850"/>
    </source>
</evidence>
<dbReference type="PIRSF" id="PIRSF000883">
    <property type="entry name" value="Pesterase_MJ0912"/>
    <property type="match status" value="1"/>
</dbReference>
<dbReference type="InterPro" id="IPR011152">
    <property type="entry name" value="Pesterase_MJ0912"/>
</dbReference>
<dbReference type="RefSeq" id="WP_109773881.1">
    <property type="nucleotide sequence ID" value="NZ_QGDQ01000008.1"/>
</dbReference>
<dbReference type="EMBL" id="QGDQ01000008">
    <property type="protein sequence ID" value="PWJ54199.1"/>
    <property type="molecule type" value="Genomic_DNA"/>
</dbReference>
<dbReference type="CDD" id="cd00838">
    <property type="entry name" value="MPP_superfamily"/>
    <property type="match status" value="1"/>
</dbReference>
<dbReference type="InterPro" id="IPR029052">
    <property type="entry name" value="Metallo-depent_PP-like"/>
</dbReference>
<dbReference type="InterPro" id="IPR050126">
    <property type="entry name" value="Ap4A_hydrolase"/>
</dbReference>
<dbReference type="GO" id="GO:0016791">
    <property type="term" value="F:phosphatase activity"/>
    <property type="evidence" value="ECO:0007669"/>
    <property type="project" value="TreeGrafter"/>
</dbReference>
<dbReference type="Proteomes" id="UP000245469">
    <property type="component" value="Unassembled WGS sequence"/>
</dbReference>
<name>A0A316A9X4_9ACTN</name>
<comment type="caution">
    <text evidence="3">The sequence shown here is derived from an EMBL/GenBank/DDBJ whole genome shotgun (WGS) entry which is preliminary data.</text>
</comment>
<dbReference type="PANTHER" id="PTHR42850:SF2">
    <property type="entry name" value="BLL5683 PROTEIN"/>
    <property type="match status" value="1"/>
</dbReference>
<dbReference type="AlphaFoldDB" id="A0A316A9X4"/>
<dbReference type="InterPro" id="IPR024654">
    <property type="entry name" value="Calcineurin-like_PHP_lpxH"/>
</dbReference>
<comment type="similarity">
    <text evidence="1">Belongs to the metallophosphoesterase superfamily. YfcE family.</text>
</comment>
<dbReference type="GO" id="GO:0005737">
    <property type="term" value="C:cytoplasm"/>
    <property type="evidence" value="ECO:0007669"/>
    <property type="project" value="TreeGrafter"/>
</dbReference>
<evidence type="ECO:0000256" key="1">
    <source>
        <dbReference type="ARBA" id="ARBA00008950"/>
    </source>
</evidence>
<accession>A0A316A9X4</accession>
<keyword evidence="4" id="KW-1185">Reference proteome</keyword>
<dbReference type="Gene3D" id="3.60.21.10">
    <property type="match status" value="1"/>
</dbReference>
<dbReference type="PANTHER" id="PTHR42850">
    <property type="entry name" value="METALLOPHOSPHOESTERASE"/>
    <property type="match status" value="1"/>
</dbReference>
<organism evidence="3 4">
    <name type="scientific">Quadrisphaera granulorum</name>
    <dbReference type="NCBI Taxonomy" id="317664"/>
    <lineage>
        <taxon>Bacteria</taxon>
        <taxon>Bacillati</taxon>
        <taxon>Actinomycetota</taxon>
        <taxon>Actinomycetes</taxon>
        <taxon>Kineosporiales</taxon>
        <taxon>Kineosporiaceae</taxon>
        <taxon>Quadrisphaera</taxon>
    </lineage>
</organism>